<dbReference type="Gene3D" id="3.40.1380.10">
    <property type="match status" value="1"/>
</dbReference>
<proteinExistence type="inferred from homology"/>
<dbReference type="NCBIfam" id="TIGR01146">
    <property type="entry name" value="ATPsyn_F1gamma"/>
    <property type="match status" value="1"/>
</dbReference>
<evidence type="ECO:0000256" key="8">
    <source>
        <dbReference type="ARBA" id="ARBA00023196"/>
    </source>
</evidence>
<dbReference type="InterPro" id="IPR023632">
    <property type="entry name" value="ATP_synth_F1_gsu_CS"/>
</dbReference>
<evidence type="ECO:0000256" key="4">
    <source>
        <dbReference type="ARBA" id="ARBA00022448"/>
    </source>
</evidence>
<keyword evidence="10" id="KW-1003">Cell membrane</keyword>
<evidence type="ECO:0000256" key="10">
    <source>
        <dbReference type="HAMAP-Rule" id="MF_00815"/>
    </source>
</evidence>
<name>A0ABY7GI23_9GAMM</name>
<keyword evidence="7 10" id="KW-0472">Membrane</keyword>
<dbReference type="Pfam" id="PF00231">
    <property type="entry name" value="ATP-synt"/>
    <property type="match status" value="1"/>
</dbReference>
<accession>A0ABY7GI23</accession>
<reference evidence="11" key="1">
    <citation type="submission" date="2022-11" db="EMBL/GenBank/DDBJ databases">
        <title>Methylomonas rapida sp. nov., Carotenoid-Producing Obligate Methanotrophs with High Growth Characteristics and Biotechnological Potential.</title>
        <authorList>
            <person name="Tikhonova E.N."/>
            <person name="Suleimanov R.Z."/>
            <person name="Miroshnikov K."/>
            <person name="Oshkin I.Y."/>
            <person name="Belova S.E."/>
            <person name="Danilova O.V."/>
            <person name="Ashikhmin A."/>
            <person name="Konopkin A."/>
            <person name="But S.Y."/>
            <person name="Khmelenina V.N."/>
            <person name="Kuznetsov N."/>
            <person name="Pimenov N.V."/>
            <person name="Dedysh S.N."/>
        </authorList>
    </citation>
    <scope>NUCLEOTIDE SEQUENCE</scope>
    <source>
        <strain evidence="11">MP1</strain>
    </source>
</reference>
<sequence>MAVGKEIRGKIASIKNTQKITRAMEMVAASKMRKTRDRMQATRPYSKKISQIINHLSHANPEYKHPYMGEREVKRVGIIVISSDRGLCGGLNANLFRLILNAMQKWSEQNIEIDVATIGGKAASFFSNINANVVGQVSKLGDTPHQMDIVGVIKIMLDAYEQGRIDQLHVFNNEFVNTMTQKPVVTQLLPVVASELEQDISGQWDYLYEPGAQTVLDTLLKRYVESIVYQGLVENNACEQAARMVAMKSASDNAGNIIKELQLVYNKARQAAITQEISEIVAGAAAV</sequence>
<dbReference type="EMBL" id="CP113517">
    <property type="protein sequence ID" value="WAR44902.1"/>
    <property type="molecule type" value="Genomic_DNA"/>
</dbReference>
<dbReference type="SUPFAM" id="SSF52943">
    <property type="entry name" value="ATP synthase (F1-ATPase), gamma subunit"/>
    <property type="match status" value="1"/>
</dbReference>
<evidence type="ECO:0000256" key="5">
    <source>
        <dbReference type="ARBA" id="ARBA00022781"/>
    </source>
</evidence>
<evidence type="ECO:0000313" key="11">
    <source>
        <dbReference type="EMBL" id="WAR44902.1"/>
    </source>
</evidence>
<dbReference type="PANTHER" id="PTHR11693:SF22">
    <property type="entry name" value="ATP SYNTHASE SUBUNIT GAMMA, MITOCHONDRIAL"/>
    <property type="match status" value="1"/>
</dbReference>
<dbReference type="HAMAP" id="MF_00815">
    <property type="entry name" value="ATP_synth_gamma_bact"/>
    <property type="match status" value="1"/>
</dbReference>
<gene>
    <name evidence="10 11" type="primary">atpG</name>
    <name evidence="11" type="ORF">NM686_021590</name>
</gene>
<comment type="subunit">
    <text evidence="10">F-type ATPases have 2 components, CF(1) - the catalytic core - and CF(0) - the membrane proton channel. CF(1) has five subunits: alpha(3), beta(3), gamma(1), delta(1), epsilon(1). CF(0) has three main subunits: a, b and c.</text>
</comment>
<keyword evidence="4 10" id="KW-0813">Transport</keyword>
<dbReference type="InterPro" id="IPR035968">
    <property type="entry name" value="ATP_synth_F1_ATPase_gsu"/>
</dbReference>
<evidence type="ECO:0000256" key="2">
    <source>
        <dbReference type="ARBA" id="ARBA00004170"/>
    </source>
</evidence>
<dbReference type="CDD" id="cd12151">
    <property type="entry name" value="F1-ATPase_gamma"/>
    <property type="match status" value="1"/>
</dbReference>
<dbReference type="PROSITE" id="PS00153">
    <property type="entry name" value="ATPASE_GAMMA"/>
    <property type="match status" value="1"/>
</dbReference>
<evidence type="ECO:0000256" key="9">
    <source>
        <dbReference type="ARBA" id="ARBA00023310"/>
    </source>
</evidence>
<evidence type="ECO:0000256" key="6">
    <source>
        <dbReference type="ARBA" id="ARBA00023065"/>
    </source>
</evidence>
<protein>
    <recommendedName>
        <fullName evidence="10">ATP synthase gamma chain</fullName>
    </recommendedName>
    <alternativeName>
        <fullName evidence="10">ATP synthase F1 sector gamma subunit</fullName>
    </alternativeName>
    <alternativeName>
        <fullName evidence="10">F-ATPase gamma subunit</fullName>
    </alternativeName>
</protein>
<dbReference type="PANTHER" id="PTHR11693">
    <property type="entry name" value="ATP SYNTHASE GAMMA CHAIN"/>
    <property type="match status" value="1"/>
</dbReference>
<dbReference type="InterPro" id="IPR000131">
    <property type="entry name" value="ATP_synth_F1_gsu"/>
</dbReference>
<evidence type="ECO:0000256" key="1">
    <source>
        <dbReference type="ARBA" id="ARBA00003456"/>
    </source>
</evidence>
<organism evidence="11 12">
    <name type="scientific">Methylomonas rapida</name>
    <dbReference type="NCBI Taxonomy" id="2963939"/>
    <lineage>
        <taxon>Bacteria</taxon>
        <taxon>Pseudomonadati</taxon>
        <taxon>Pseudomonadota</taxon>
        <taxon>Gammaproteobacteria</taxon>
        <taxon>Methylococcales</taxon>
        <taxon>Methylococcaceae</taxon>
        <taxon>Methylomonas</taxon>
    </lineage>
</organism>
<keyword evidence="8 10" id="KW-0139">CF(1)</keyword>
<comment type="similarity">
    <text evidence="3 10">Belongs to the ATPase gamma chain family.</text>
</comment>
<dbReference type="RefSeq" id="WP_255189869.1">
    <property type="nucleotide sequence ID" value="NZ_CP113517.1"/>
</dbReference>
<dbReference type="Proteomes" id="UP001162780">
    <property type="component" value="Chromosome"/>
</dbReference>
<keyword evidence="12" id="KW-1185">Reference proteome</keyword>
<comment type="subcellular location">
    <subcellularLocation>
        <location evidence="10">Cell membrane</location>
        <topology evidence="10">Peripheral membrane protein</topology>
    </subcellularLocation>
    <subcellularLocation>
        <location evidence="2">Membrane</location>
        <topology evidence="2">Peripheral membrane protein</topology>
    </subcellularLocation>
</comment>
<evidence type="ECO:0000256" key="7">
    <source>
        <dbReference type="ARBA" id="ARBA00023136"/>
    </source>
</evidence>
<evidence type="ECO:0000313" key="12">
    <source>
        <dbReference type="Proteomes" id="UP001162780"/>
    </source>
</evidence>
<dbReference type="NCBIfam" id="NF004144">
    <property type="entry name" value="PRK05621.1-1"/>
    <property type="match status" value="1"/>
</dbReference>
<dbReference type="Gene3D" id="1.10.287.80">
    <property type="entry name" value="ATP synthase, gamma subunit, helix hairpin domain"/>
    <property type="match status" value="1"/>
</dbReference>
<keyword evidence="6 10" id="KW-0406">Ion transport</keyword>
<comment type="function">
    <text evidence="1 10">Produces ATP from ADP in the presence of a proton gradient across the membrane. The gamma chain is believed to be important in regulating ATPase activity and the flow of protons through the CF(0) complex.</text>
</comment>
<keyword evidence="5 10" id="KW-0375">Hydrogen ion transport</keyword>
<evidence type="ECO:0000256" key="3">
    <source>
        <dbReference type="ARBA" id="ARBA00007681"/>
    </source>
</evidence>
<keyword evidence="9 10" id="KW-0066">ATP synthesis</keyword>
<dbReference type="PRINTS" id="PR00126">
    <property type="entry name" value="ATPASEGAMMA"/>
</dbReference>